<sequence>MRAHPLSSLDLQSHMRNYGRYITIFPFPYPHRADAVYRALILNAEFVNMVMGMGHEELSAKFFDPSLLIPSFLQYHHGLDPNDSYATSPTPFYQNTPLPVVAT</sequence>
<gene>
    <name evidence="1" type="ORF">SNOG_15436</name>
</gene>
<dbReference type="InParanoid" id="Q0TY99"/>
<evidence type="ECO:0000313" key="2">
    <source>
        <dbReference type="Proteomes" id="UP000001055"/>
    </source>
</evidence>
<dbReference type="EMBL" id="CH445362">
    <property type="protein sequence ID" value="EAT77101.1"/>
    <property type="molecule type" value="Genomic_DNA"/>
</dbReference>
<dbReference type="RefSeq" id="XP_001805584.1">
    <property type="nucleotide sequence ID" value="XM_001805532.1"/>
</dbReference>
<dbReference type="GeneID" id="5982513"/>
<reference evidence="2" key="1">
    <citation type="journal article" date="2007" name="Plant Cell">
        <title>Dothideomycete-plant interactions illuminated by genome sequencing and EST analysis of the wheat pathogen Stagonospora nodorum.</title>
        <authorList>
            <person name="Hane J.K."/>
            <person name="Lowe R.G."/>
            <person name="Solomon P.S."/>
            <person name="Tan K.C."/>
            <person name="Schoch C.L."/>
            <person name="Spatafora J.W."/>
            <person name="Crous P.W."/>
            <person name="Kodira C."/>
            <person name="Birren B.W."/>
            <person name="Galagan J.E."/>
            <person name="Torriani S.F."/>
            <person name="McDonald B.A."/>
            <person name="Oliver R.P."/>
        </authorList>
    </citation>
    <scope>NUCLEOTIDE SEQUENCE [LARGE SCALE GENOMIC DNA]</scope>
    <source>
        <strain evidence="2">SN15 / ATCC MYA-4574 / FGSC 10173</strain>
    </source>
</reference>
<dbReference type="KEGG" id="pno:SNOG_15436"/>
<dbReference type="AlphaFoldDB" id="Q0TY99"/>
<name>Q0TY99_PHANO</name>
<organism evidence="1 2">
    <name type="scientific">Phaeosphaeria nodorum (strain SN15 / ATCC MYA-4574 / FGSC 10173)</name>
    <name type="common">Glume blotch fungus</name>
    <name type="synonym">Parastagonospora nodorum</name>
    <dbReference type="NCBI Taxonomy" id="321614"/>
    <lineage>
        <taxon>Eukaryota</taxon>
        <taxon>Fungi</taxon>
        <taxon>Dikarya</taxon>
        <taxon>Ascomycota</taxon>
        <taxon>Pezizomycotina</taxon>
        <taxon>Dothideomycetes</taxon>
        <taxon>Pleosporomycetidae</taxon>
        <taxon>Pleosporales</taxon>
        <taxon>Pleosporineae</taxon>
        <taxon>Phaeosphaeriaceae</taxon>
        <taxon>Parastagonospora</taxon>
    </lineage>
</organism>
<evidence type="ECO:0000313" key="1">
    <source>
        <dbReference type="EMBL" id="EAT77101.1"/>
    </source>
</evidence>
<accession>Q0TY99</accession>
<proteinExistence type="predicted"/>
<dbReference type="Proteomes" id="UP000001055">
    <property type="component" value="Unassembled WGS sequence"/>
</dbReference>
<protein>
    <submittedName>
        <fullName evidence="1">Uncharacterized protein</fullName>
    </submittedName>
</protein>
<dbReference type="VEuPathDB" id="FungiDB:JI435_444470"/>